<accession>A0A8J4UQV8</accession>
<sequence>MSVNPKSLPNITWVFKSNRVFERPGEKIGEGYEGRVKLLGEKRNCSLVLHNLRLNDTGVYTSYQAETDTKGGTDPISIVNLSVYGKIRGDPPTPTDDAVTKSPHPLILVLSLVSCLLVQLFCVLKVALE</sequence>
<dbReference type="InterPro" id="IPR036179">
    <property type="entry name" value="Ig-like_dom_sf"/>
</dbReference>
<gene>
    <name evidence="2" type="ORF">DAT39_009814</name>
</gene>
<dbReference type="SUPFAM" id="SSF48726">
    <property type="entry name" value="Immunoglobulin"/>
    <property type="match status" value="1"/>
</dbReference>
<dbReference type="EMBL" id="QNUK01000134">
    <property type="protein sequence ID" value="KAF5900485.1"/>
    <property type="molecule type" value="Genomic_DNA"/>
</dbReference>
<feature type="transmembrane region" description="Helical" evidence="1">
    <location>
        <begin position="106"/>
        <end position="128"/>
    </location>
</feature>
<dbReference type="InterPro" id="IPR013783">
    <property type="entry name" value="Ig-like_fold"/>
</dbReference>
<evidence type="ECO:0000313" key="3">
    <source>
        <dbReference type="Proteomes" id="UP000727407"/>
    </source>
</evidence>
<keyword evidence="1" id="KW-1133">Transmembrane helix</keyword>
<dbReference type="Proteomes" id="UP000727407">
    <property type="component" value="Unassembled WGS sequence"/>
</dbReference>
<dbReference type="AlphaFoldDB" id="A0A8J4UQV8"/>
<keyword evidence="1" id="KW-0472">Membrane</keyword>
<proteinExistence type="predicted"/>
<organism evidence="2 3">
    <name type="scientific">Clarias magur</name>
    <name type="common">Asian catfish</name>
    <name type="synonym">Macropteronotus magur</name>
    <dbReference type="NCBI Taxonomy" id="1594786"/>
    <lineage>
        <taxon>Eukaryota</taxon>
        <taxon>Metazoa</taxon>
        <taxon>Chordata</taxon>
        <taxon>Craniata</taxon>
        <taxon>Vertebrata</taxon>
        <taxon>Euteleostomi</taxon>
        <taxon>Actinopterygii</taxon>
        <taxon>Neopterygii</taxon>
        <taxon>Teleostei</taxon>
        <taxon>Ostariophysi</taxon>
        <taxon>Siluriformes</taxon>
        <taxon>Clariidae</taxon>
        <taxon>Clarias</taxon>
    </lineage>
</organism>
<name>A0A8J4UQV8_CLAMG</name>
<evidence type="ECO:0000256" key="1">
    <source>
        <dbReference type="SAM" id="Phobius"/>
    </source>
</evidence>
<keyword evidence="1" id="KW-0812">Transmembrane</keyword>
<evidence type="ECO:0000313" key="2">
    <source>
        <dbReference type="EMBL" id="KAF5900485.1"/>
    </source>
</evidence>
<comment type="caution">
    <text evidence="2">The sequence shown here is derived from an EMBL/GenBank/DDBJ whole genome shotgun (WGS) entry which is preliminary data.</text>
</comment>
<dbReference type="OrthoDB" id="6152887at2759"/>
<dbReference type="Gene3D" id="2.60.40.10">
    <property type="entry name" value="Immunoglobulins"/>
    <property type="match status" value="1"/>
</dbReference>
<protein>
    <submittedName>
        <fullName evidence="2">Antigen like protein</fullName>
    </submittedName>
</protein>
<reference evidence="2" key="1">
    <citation type="submission" date="2020-07" db="EMBL/GenBank/DDBJ databases">
        <title>Clarias magur genome sequencing, assembly and annotation.</title>
        <authorList>
            <person name="Kushwaha B."/>
            <person name="Kumar R."/>
            <person name="Das P."/>
            <person name="Joshi C.G."/>
            <person name="Kumar D."/>
            <person name="Nagpure N.S."/>
            <person name="Pandey M."/>
            <person name="Agarwal S."/>
            <person name="Srivastava S."/>
            <person name="Singh M."/>
            <person name="Sahoo L."/>
            <person name="Jayasankar P."/>
            <person name="Meher P.K."/>
            <person name="Koringa P.G."/>
            <person name="Iquebal M.A."/>
            <person name="Das S.P."/>
            <person name="Bit A."/>
            <person name="Patnaik S."/>
            <person name="Patel N."/>
            <person name="Shah T.M."/>
            <person name="Hinsu A."/>
            <person name="Jena J.K."/>
        </authorList>
    </citation>
    <scope>NUCLEOTIDE SEQUENCE</scope>
    <source>
        <strain evidence="2">CIFAMagur01</strain>
        <tissue evidence="2">Testis</tissue>
    </source>
</reference>
<keyword evidence="3" id="KW-1185">Reference proteome</keyword>